<dbReference type="SUPFAM" id="SSF52540">
    <property type="entry name" value="P-loop containing nucleoside triphosphate hydrolases"/>
    <property type="match status" value="1"/>
</dbReference>
<feature type="region of interest" description="Disordered" evidence="11">
    <location>
        <begin position="1"/>
        <end position="75"/>
    </location>
</feature>
<evidence type="ECO:0000256" key="10">
    <source>
        <dbReference type="ARBA" id="ARBA00023271"/>
    </source>
</evidence>
<dbReference type="FunFam" id="3.40.50.300:FF:000470">
    <property type="entry name" value="ATPase family, AAA domain containing 3A"/>
    <property type="match status" value="1"/>
</dbReference>
<feature type="compositionally biased region" description="Gly residues" evidence="11">
    <location>
        <begin position="12"/>
        <end position="30"/>
    </location>
</feature>
<keyword evidence="10" id="KW-1135">Mitochondrion nucleoid</keyword>
<name>A0A851RKC6_TYCCO</name>
<dbReference type="InterPro" id="IPR021911">
    <property type="entry name" value="ATAD3_N"/>
</dbReference>
<dbReference type="Pfam" id="PF00004">
    <property type="entry name" value="AAA"/>
    <property type="match status" value="1"/>
</dbReference>
<evidence type="ECO:0000256" key="1">
    <source>
        <dbReference type="ARBA" id="ARBA00004273"/>
    </source>
</evidence>
<evidence type="ECO:0000256" key="6">
    <source>
        <dbReference type="ARBA" id="ARBA00022840"/>
    </source>
</evidence>
<comment type="subcellular location">
    <subcellularLocation>
        <location evidence="1">Mitochondrion inner membrane</location>
    </subcellularLocation>
    <subcellularLocation>
        <location evidence="2">Mitochondrion matrix</location>
        <location evidence="2">Mitochondrion nucleoid</location>
    </subcellularLocation>
</comment>
<dbReference type="Gene3D" id="3.40.50.300">
    <property type="entry name" value="P-loop containing nucleotide triphosphate hydrolases"/>
    <property type="match status" value="1"/>
</dbReference>
<dbReference type="Pfam" id="PF12037">
    <property type="entry name" value="ATAD3_N"/>
    <property type="match status" value="1"/>
</dbReference>
<dbReference type="GO" id="GO:0005743">
    <property type="term" value="C:mitochondrial inner membrane"/>
    <property type="evidence" value="ECO:0007669"/>
    <property type="project" value="UniProtKB-SubCell"/>
</dbReference>
<keyword evidence="8" id="KW-0496">Mitochondrion</keyword>
<dbReference type="EMBL" id="WBND01001778">
    <property type="protein sequence ID" value="NXC91886.1"/>
    <property type="molecule type" value="Genomic_DNA"/>
</dbReference>
<dbReference type="Proteomes" id="UP000631545">
    <property type="component" value="Unassembled WGS sequence"/>
</dbReference>
<evidence type="ECO:0000256" key="5">
    <source>
        <dbReference type="ARBA" id="ARBA00022792"/>
    </source>
</evidence>
<reference evidence="13" key="1">
    <citation type="submission" date="2019-09" db="EMBL/GenBank/DDBJ databases">
        <title>Bird 10,000 Genomes (B10K) Project - Family phase.</title>
        <authorList>
            <person name="Zhang G."/>
        </authorList>
    </citation>
    <scope>NUCLEOTIDE SEQUENCE</scope>
    <source>
        <strain evidence="13">OUT-0024</strain>
        <tissue evidence="13">Muscle</tissue>
    </source>
</reference>
<dbReference type="AlphaFoldDB" id="A0A851RKC6"/>
<dbReference type="GO" id="GO:0005524">
    <property type="term" value="F:ATP binding"/>
    <property type="evidence" value="ECO:0007669"/>
    <property type="project" value="UniProtKB-KW"/>
</dbReference>
<dbReference type="GO" id="GO:0008270">
    <property type="term" value="F:zinc ion binding"/>
    <property type="evidence" value="ECO:0007669"/>
    <property type="project" value="TreeGrafter"/>
</dbReference>
<dbReference type="GO" id="GO:0042645">
    <property type="term" value="C:mitochondrial nucleoid"/>
    <property type="evidence" value="ECO:0007669"/>
    <property type="project" value="UniProtKB-SubCell"/>
</dbReference>
<dbReference type="GO" id="GO:0007005">
    <property type="term" value="P:mitochondrion organization"/>
    <property type="evidence" value="ECO:0007669"/>
    <property type="project" value="TreeGrafter"/>
</dbReference>
<keyword evidence="7" id="KW-0175">Coiled coil</keyword>
<dbReference type="PANTHER" id="PTHR23075:SF0">
    <property type="entry name" value="ATPASE FAMILY AAA DOMAIN-CONTAINING PROTEIN 3"/>
    <property type="match status" value="1"/>
</dbReference>
<keyword evidence="9" id="KW-0472">Membrane</keyword>
<dbReference type="InterPro" id="IPR003593">
    <property type="entry name" value="AAA+_ATPase"/>
</dbReference>
<accession>A0A851RKC6</accession>
<evidence type="ECO:0000256" key="9">
    <source>
        <dbReference type="ARBA" id="ARBA00023136"/>
    </source>
</evidence>
<dbReference type="SMART" id="SM00382">
    <property type="entry name" value="AAA"/>
    <property type="match status" value="1"/>
</dbReference>
<feature type="domain" description="AAA+ ATPase" evidence="12">
    <location>
        <begin position="333"/>
        <end position="484"/>
    </location>
</feature>
<comment type="similarity">
    <text evidence="3">Belongs to the AAA ATPase family.</text>
</comment>
<feature type="non-terminal residue" evidence="13">
    <location>
        <position position="1"/>
    </location>
</feature>
<dbReference type="GO" id="GO:0016887">
    <property type="term" value="F:ATP hydrolysis activity"/>
    <property type="evidence" value="ECO:0007669"/>
    <property type="project" value="InterPro"/>
</dbReference>
<dbReference type="PANTHER" id="PTHR23075">
    <property type="entry name" value="PUTATIVE ATP-ASE"/>
    <property type="match status" value="1"/>
</dbReference>
<feature type="region of interest" description="Disordered" evidence="11">
    <location>
        <begin position="559"/>
        <end position="581"/>
    </location>
</feature>
<gene>
    <name evidence="13" type="primary">Atad3a</name>
    <name evidence="13" type="ORF">CERCOR_R07095</name>
</gene>
<evidence type="ECO:0000256" key="3">
    <source>
        <dbReference type="ARBA" id="ARBA00006914"/>
    </source>
</evidence>
<dbReference type="InterPro" id="IPR003959">
    <property type="entry name" value="ATPase_AAA_core"/>
</dbReference>
<evidence type="ECO:0000256" key="4">
    <source>
        <dbReference type="ARBA" id="ARBA00022741"/>
    </source>
</evidence>
<evidence type="ECO:0000259" key="12">
    <source>
        <dbReference type="SMART" id="SM00382"/>
    </source>
</evidence>
<evidence type="ECO:0000313" key="13">
    <source>
        <dbReference type="EMBL" id="NXC91886.1"/>
    </source>
</evidence>
<keyword evidence="14" id="KW-1185">Reference proteome</keyword>
<keyword evidence="5" id="KW-0999">Mitochondrion inner membrane</keyword>
<feature type="non-terminal residue" evidence="13">
    <location>
        <position position="581"/>
    </location>
</feature>
<feature type="compositionally biased region" description="Basic and acidic residues" evidence="11">
    <location>
        <begin position="65"/>
        <end position="75"/>
    </location>
</feature>
<keyword evidence="6" id="KW-0067">ATP-binding</keyword>
<feature type="compositionally biased region" description="Basic and acidic residues" evidence="11">
    <location>
        <begin position="162"/>
        <end position="175"/>
    </location>
</feature>
<evidence type="ECO:0000256" key="11">
    <source>
        <dbReference type="SAM" id="MobiDB-lite"/>
    </source>
</evidence>
<evidence type="ECO:0000313" key="14">
    <source>
        <dbReference type="Proteomes" id="UP000631545"/>
    </source>
</evidence>
<dbReference type="Gene3D" id="1.10.8.60">
    <property type="match status" value="1"/>
</dbReference>
<proteinExistence type="inferred from homology"/>
<evidence type="ECO:0000256" key="7">
    <source>
        <dbReference type="ARBA" id="ARBA00023054"/>
    </source>
</evidence>
<comment type="caution">
    <text evidence="13">The sequence shown here is derived from an EMBL/GenBank/DDBJ whole genome shotgun (WGS) entry which is preliminary data.</text>
</comment>
<evidence type="ECO:0000256" key="2">
    <source>
        <dbReference type="ARBA" id="ARBA00004436"/>
    </source>
</evidence>
<keyword evidence="4" id="KW-0547">Nucleotide-binding</keyword>
<protein>
    <submittedName>
        <fullName evidence="13">ATD3A protein</fullName>
    </submittedName>
</protein>
<feature type="region of interest" description="Disordered" evidence="11">
    <location>
        <begin position="152"/>
        <end position="175"/>
    </location>
</feature>
<sequence>MSWLFGLNRGAAPGGGGDAAPPGTGTGAGSAAGLTLPPAPAGGGSGDRQTPKDKWSNFDPTGLERAAKAARELDASRHAKDALSLAQMQEQTLQLEQQTKLKEYEAAIEQLKNEQIRVQAEERRKTLNEETKQHQARAQYQDKLARQRYDEQMRQQQLANEENLRKQEESVQKQEAMRRATVEREMELRHKNEMLRVEAEARARAKAERDNADIIREQIRLKAAEHRQTDLGNLETAGMLFGEGFRAFVTDWDKVTATVRLGYLAARLGKPSLVRETSRITVLEALKHPIKVGKRLTSKAQDALEGVVLSPQLEARVRDIAIATRNTKKNKSLYRNILMYGPPGTGKTLFAKKLAVHSGMDYAIMTGGDVAPMGREGVTAMHKLFDWANTSRRGAQQLILLWLSSLQEKISEDLRATLNAFLHRTGQHSNKFMLVLASNQPEQFDWAINDRIDEMVNFDLPQLEERERLVRMYFDQHVLKPATEGKQRLKLAQFDYGKKCSEIARLTEGMSGREISQLAVAWQAAAYASEDGVLTEAMLDARAADAVRQHRQKMDWLKAEGAEASRGTEGSPLLPFPKGTP</sequence>
<organism evidence="13 14">
    <name type="scientific">Tychaedon coryphoeus</name>
    <name type="common">Karoo scrub-robin</name>
    <name type="synonym">Erythropygia coryphaeus</name>
    <dbReference type="NCBI Taxonomy" id="614051"/>
    <lineage>
        <taxon>Eukaryota</taxon>
        <taxon>Metazoa</taxon>
        <taxon>Chordata</taxon>
        <taxon>Craniata</taxon>
        <taxon>Vertebrata</taxon>
        <taxon>Euteleostomi</taxon>
        <taxon>Archelosauria</taxon>
        <taxon>Archosauria</taxon>
        <taxon>Dinosauria</taxon>
        <taxon>Saurischia</taxon>
        <taxon>Theropoda</taxon>
        <taxon>Coelurosauria</taxon>
        <taxon>Aves</taxon>
        <taxon>Neognathae</taxon>
        <taxon>Neoaves</taxon>
        <taxon>Telluraves</taxon>
        <taxon>Australaves</taxon>
        <taxon>Passeriformes</taxon>
        <taxon>Muscicapidae</taxon>
        <taxon>Cercotrichas</taxon>
    </lineage>
</organism>
<evidence type="ECO:0000256" key="8">
    <source>
        <dbReference type="ARBA" id="ARBA00023128"/>
    </source>
</evidence>
<dbReference type="InterPro" id="IPR027417">
    <property type="entry name" value="P-loop_NTPase"/>
</dbReference>